<evidence type="ECO:0000256" key="3">
    <source>
        <dbReference type="ARBA" id="ARBA00022737"/>
    </source>
</evidence>
<dbReference type="Pfam" id="PF00400">
    <property type="entry name" value="WD40"/>
    <property type="match status" value="1"/>
</dbReference>
<dbReference type="Proteomes" id="UP001626550">
    <property type="component" value="Unassembled WGS sequence"/>
</dbReference>
<dbReference type="PANTHER" id="PTHR22889">
    <property type="entry name" value="WD REPEAT-CONTAINING PROTEIN 89"/>
    <property type="match status" value="1"/>
</dbReference>
<dbReference type="InterPro" id="IPR015943">
    <property type="entry name" value="WD40/YVTN_repeat-like_dom_sf"/>
</dbReference>
<dbReference type="AlphaFoldDB" id="A0ABD2PSS6"/>
<dbReference type="PANTHER" id="PTHR22889:SF0">
    <property type="entry name" value="WD REPEAT-CONTAINING PROTEIN 89"/>
    <property type="match status" value="1"/>
</dbReference>
<gene>
    <name evidence="4" type="ORF">Ciccas_012667</name>
</gene>
<dbReference type="Gene3D" id="2.130.10.10">
    <property type="entry name" value="YVTN repeat-like/Quinoprotein amine dehydrogenase"/>
    <property type="match status" value="1"/>
</dbReference>
<accession>A0ABD2PSS6</accession>
<keyword evidence="3" id="KW-0677">Repeat</keyword>
<dbReference type="EMBL" id="JBJKFK010004689">
    <property type="protein sequence ID" value="KAL3308796.1"/>
    <property type="molecule type" value="Genomic_DNA"/>
</dbReference>
<evidence type="ECO:0000256" key="1">
    <source>
        <dbReference type="ARBA" id="ARBA00021125"/>
    </source>
</evidence>
<dbReference type="SMART" id="SM00320">
    <property type="entry name" value="WD40"/>
    <property type="match status" value="1"/>
</dbReference>
<reference evidence="4 5" key="1">
    <citation type="submission" date="2024-11" db="EMBL/GenBank/DDBJ databases">
        <title>Adaptive evolution of stress response genes in parasites aligns with host niche diversity.</title>
        <authorList>
            <person name="Hahn C."/>
            <person name="Resl P."/>
        </authorList>
    </citation>
    <scope>NUCLEOTIDE SEQUENCE [LARGE SCALE GENOMIC DNA]</scope>
    <source>
        <strain evidence="4">EGGRZ-B1_66</strain>
        <tissue evidence="4">Body</tissue>
    </source>
</reference>
<dbReference type="InterPro" id="IPR001680">
    <property type="entry name" value="WD40_rpt"/>
</dbReference>
<evidence type="ECO:0000313" key="5">
    <source>
        <dbReference type="Proteomes" id="UP001626550"/>
    </source>
</evidence>
<keyword evidence="5" id="KW-1185">Reference proteome</keyword>
<evidence type="ECO:0000313" key="4">
    <source>
        <dbReference type="EMBL" id="KAL3308796.1"/>
    </source>
</evidence>
<comment type="caution">
    <text evidence="4">The sequence shown here is derived from an EMBL/GenBank/DDBJ whole genome shotgun (WGS) entry which is preliminary data.</text>
</comment>
<proteinExistence type="predicted"/>
<organism evidence="4 5">
    <name type="scientific">Cichlidogyrus casuarinus</name>
    <dbReference type="NCBI Taxonomy" id="1844966"/>
    <lineage>
        <taxon>Eukaryota</taxon>
        <taxon>Metazoa</taxon>
        <taxon>Spiralia</taxon>
        <taxon>Lophotrochozoa</taxon>
        <taxon>Platyhelminthes</taxon>
        <taxon>Monogenea</taxon>
        <taxon>Monopisthocotylea</taxon>
        <taxon>Dactylogyridea</taxon>
        <taxon>Ancyrocephalidae</taxon>
        <taxon>Cichlidogyrus</taxon>
    </lineage>
</organism>
<dbReference type="SUPFAM" id="SSF101908">
    <property type="entry name" value="Putative isomerase YbhE"/>
    <property type="match status" value="1"/>
</dbReference>
<keyword evidence="2" id="KW-0853">WD repeat</keyword>
<sequence>MRVSITEVYNHSEGITAAELVEKDTVLILCPEKFLIYDAESLSCLKTHEFLKGQDLQKFAISYKSELMIHLNSDRNIDITSTNDFKLLKTIEMESDIRDSINCLAVNFDGTLLAVATTKLTKAKKQKLVAEPEEEFDDADVKLLVYDLASYSLKFDLSDCHSDTINHVIFNPCNSNQLLSCSDDGLVSLNDLSSEIENEDDRLIETFSAEDTIYRCSFLFSTPNQTVPDAVAGFLSSKSVGVMVWPLSQVDWYATEIKPAGDPNQILDLRPMKDDTYLALGHNTETNTLSLGKCTLSTSQFQKIPVDIKSSIESAHFLSSDHHKLLIQTNDSVLVLSIEDEESDTYNIMHDPVNKKAGSKRKF</sequence>
<evidence type="ECO:0000256" key="2">
    <source>
        <dbReference type="ARBA" id="ARBA00022574"/>
    </source>
</evidence>
<name>A0ABD2PSS6_9PLAT</name>
<protein>
    <recommendedName>
        <fullName evidence="1">WD repeat-containing protein 89</fullName>
    </recommendedName>
</protein>
<dbReference type="InterPro" id="IPR039328">
    <property type="entry name" value="WDR89"/>
</dbReference>